<feature type="transmembrane region" description="Helical" evidence="8">
    <location>
        <begin position="223"/>
        <end position="245"/>
    </location>
</feature>
<evidence type="ECO:0000256" key="7">
    <source>
        <dbReference type="ARBA" id="ARBA00023136"/>
    </source>
</evidence>
<dbReference type="RefSeq" id="WP_091362602.1">
    <property type="nucleotide sequence ID" value="NZ_FMXA01000003.1"/>
</dbReference>
<evidence type="ECO:0000313" key="10">
    <source>
        <dbReference type="Proteomes" id="UP000199689"/>
    </source>
</evidence>
<proteinExistence type="predicted"/>
<dbReference type="GO" id="GO:0030001">
    <property type="term" value="P:metal ion transport"/>
    <property type="evidence" value="ECO:0007669"/>
    <property type="project" value="UniProtKB-ARBA"/>
</dbReference>
<evidence type="ECO:0000256" key="5">
    <source>
        <dbReference type="ARBA" id="ARBA00022989"/>
    </source>
</evidence>
<keyword evidence="10" id="KW-1185">Reference proteome</keyword>
<sequence length="432" mass="46772">MHVFKLEITPARTIAAGFALVIILGAVLLRLPFCLKPGVTLSFIDSLYTATSAVCVTGLVVTDTGSTFSPIGEALIALLIQIGGLGVAAVGTGVMAAFNQKLNFKSRYLIRDSFNLNTMGGIIRFLKSLLVATLVIELLGAVAAFTVFIKSYDFWTAVGISCFHSIASFNNAGFDILGTGSSMYIYRNNVWLTLVTIILIFLGGIGFVTINEIYREGFHYRKWSLNTCVSLSMSIILLFGGALLFKCTESFNWGEAIFYSMSARTAGFSTIPLNSFTAPGLMTLMALMFIGCAPGSTGGGIKTTTFFTLVIRLRLAVTNKPEEMFHYSIPEGAFKKAAMVFFMGGFTVYISTFLLMYTNPSLHFLDALVEMTSAYATVGLSTGITSSLNTAGKLLTIIVMYIGRLGPLTVATLWYYEDDAKARYPADYISIG</sequence>
<evidence type="ECO:0000256" key="3">
    <source>
        <dbReference type="ARBA" id="ARBA00022475"/>
    </source>
</evidence>
<evidence type="ECO:0000256" key="4">
    <source>
        <dbReference type="ARBA" id="ARBA00022692"/>
    </source>
</evidence>
<feature type="transmembrane region" description="Helical" evidence="8">
    <location>
        <begin position="190"/>
        <end position="211"/>
    </location>
</feature>
<reference evidence="9 10" key="1">
    <citation type="submission" date="2016-10" db="EMBL/GenBank/DDBJ databases">
        <authorList>
            <person name="de Groot N.N."/>
        </authorList>
    </citation>
    <scope>NUCLEOTIDE SEQUENCE [LARGE SCALE GENOMIC DNA]</scope>
    <source>
        <strain evidence="9 10">DSM 15230</strain>
    </source>
</reference>
<dbReference type="PANTHER" id="PTHR32024:SF1">
    <property type="entry name" value="KTR SYSTEM POTASSIUM UPTAKE PROTEIN B"/>
    <property type="match status" value="1"/>
</dbReference>
<feature type="transmembrane region" description="Helical" evidence="8">
    <location>
        <begin position="394"/>
        <end position="416"/>
    </location>
</feature>
<gene>
    <name evidence="9" type="ORF">SAMN02910343_00036</name>
</gene>
<dbReference type="GO" id="GO:0008324">
    <property type="term" value="F:monoatomic cation transmembrane transporter activity"/>
    <property type="evidence" value="ECO:0007669"/>
    <property type="project" value="InterPro"/>
</dbReference>
<dbReference type="STRING" id="209880.SAMN02910343_00036"/>
<dbReference type="InterPro" id="IPR003445">
    <property type="entry name" value="Cat_transpt"/>
</dbReference>
<dbReference type="GeneID" id="87755092"/>
<evidence type="ECO:0000313" key="9">
    <source>
        <dbReference type="EMBL" id="SDA37130.1"/>
    </source>
</evidence>
<feature type="transmembrane region" description="Helical" evidence="8">
    <location>
        <begin position="74"/>
        <end position="98"/>
    </location>
</feature>
<evidence type="ECO:0000256" key="1">
    <source>
        <dbReference type="ARBA" id="ARBA00004651"/>
    </source>
</evidence>
<evidence type="ECO:0000256" key="6">
    <source>
        <dbReference type="ARBA" id="ARBA00023065"/>
    </source>
</evidence>
<comment type="subcellular location">
    <subcellularLocation>
        <location evidence="1">Cell membrane</location>
        <topology evidence="1">Multi-pass membrane protein</topology>
    </subcellularLocation>
</comment>
<keyword evidence="2" id="KW-0813">Transport</keyword>
<keyword evidence="4 8" id="KW-0812">Transmembrane</keyword>
<evidence type="ECO:0000256" key="2">
    <source>
        <dbReference type="ARBA" id="ARBA00022448"/>
    </source>
</evidence>
<keyword evidence="6" id="KW-0406">Ion transport</keyword>
<protein>
    <submittedName>
        <fullName evidence="9">Trk system potassium uptake protein TrkH</fullName>
    </submittedName>
</protein>
<feature type="transmembrane region" description="Helical" evidence="8">
    <location>
        <begin position="43"/>
        <end position="62"/>
    </location>
</feature>
<accession>A0A1G5UU42</accession>
<feature type="transmembrane region" description="Helical" evidence="8">
    <location>
        <begin position="12"/>
        <end position="31"/>
    </location>
</feature>
<dbReference type="AlphaFoldDB" id="A0A1G5UU42"/>
<dbReference type="OrthoDB" id="9810952at2"/>
<dbReference type="GO" id="GO:0005886">
    <property type="term" value="C:plasma membrane"/>
    <property type="evidence" value="ECO:0007669"/>
    <property type="project" value="UniProtKB-SubCell"/>
</dbReference>
<feature type="transmembrane region" description="Helical" evidence="8">
    <location>
        <begin position="129"/>
        <end position="149"/>
    </location>
</feature>
<keyword evidence="7 8" id="KW-0472">Membrane</keyword>
<feature type="transmembrane region" description="Helical" evidence="8">
    <location>
        <begin position="338"/>
        <end position="357"/>
    </location>
</feature>
<organism evidence="9 10">
    <name type="scientific">Allisonella histaminiformans</name>
    <dbReference type="NCBI Taxonomy" id="209880"/>
    <lineage>
        <taxon>Bacteria</taxon>
        <taxon>Bacillati</taxon>
        <taxon>Bacillota</taxon>
        <taxon>Negativicutes</taxon>
        <taxon>Veillonellales</taxon>
        <taxon>Veillonellaceae</taxon>
        <taxon>Allisonella</taxon>
    </lineage>
</organism>
<keyword evidence="5 8" id="KW-1133">Transmembrane helix</keyword>
<feature type="transmembrane region" description="Helical" evidence="8">
    <location>
        <begin position="266"/>
        <end position="290"/>
    </location>
</feature>
<dbReference type="EMBL" id="FMXA01000003">
    <property type="protein sequence ID" value="SDA37130.1"/>
    <property type="molecule type" value="Genomic_DNA"/>
</dbReference>
<dbReference type="Proteomes" id="UP000199689">
    <property type="component" value="Unassembled WGS sequence"/>
</dbReference>
<dbReference type="Pfam" id="PF02386">
    <property type="entry name" value="TrkH"/>
    <property type="match status" value="2"/>
</dbReference>
<keyword evidence="3" id="KW-1003">Cell membrane</keyword>
<evidence type="ECO:0000256" key="8">
    <source>
        <dbReference type="SAM" id="Phobius"/>
    </source>
</evidence>
<name>A0A1G5UU42_9FIRM</name>
<dbReference type="PANTHER" id="PTHR32024">
    <property type="entry name" value="TRK SYSTEM POTASSIUM UPTAKE PROTEIN TRKG-RELATED"/>
    <property type="match status" value="1"/>
</dbReference>